<dbReference type="OrthoDB" id="9791261at2"/>
<keyword evidence="4" id="KW-1185">Reference proteome</keyword>
<keyword evidence="2" id="KW-0732">Signal</keyword>
<comment type="similarity">
    <text evidence="1">Belongs to the outer membrane factor (OMF) (TC 1.B.17) family.</text>
</comment>
<dbReference type="eggNOG" id="COG1538">
    <property type="taxonomic scope" value="Bacteria"/>
</dbReference>
<evidence type="ECO:0000313" key="3">
    <source>
        <dbReference type="EMBL" id="KDN54174.1"/>
    </source>
</evidence>
<dbReference type="AlphaFoldDB" id="A0A066WT52"/>
<dbReference type="RefSeq" id="WP_035661305.1">
    <property type="nucleotide sequence ID" value="NZ_JNCA01000027.1"/>
</dbReference>
<dbReference type="PATRIC" id="fig|1492738.3.peg.2705"/>
<name>A0A066WT52_9FLAO</name>
<dbReference type="SUPFAM" id="SSF56954">
    <property type="entry name" value="Outer membrane efflux proteins (OEP)"/>
    <property type="match status" value="1"/>
</dbReference>
<dbReference type="Proteomes" id="UP000027064">
    <property type="component" value="Unassembled WGS sequence"/>
</dbReference>
<dbReference type="InterPro" id="IPR003423">
    <property type="entry name" value="OMP_efflux"/>
</dbReference>
<dbReference type="Gene3D" id="1.20.1600.10">
    <property type="entry name" value="Outer membrane efflux proteins (OEP)"/>
    <property type="match status" value="1"/>
</dbReference>
<dbReference type="Pfam" id="PF02321">
    <property type="entry name" value="OEP"/>
    <property type="match status" value="2"/>
</dbReference>
<dbReference type="InterPro" id="IPR010131">
    <property type="entry name" value="MdtP/NodT-like"/>
</dbReference>
<feature type="signal peptide" evidence="2">
    <location>
        <begin position="1"/>
        <end position="18"/>
    </location>
</feature>
<feature type="chain" id="PRO_5001629418" description="Transporter" evidence="2">
    <location>
        <begin position="19"/>
        <end position="427"/>
    </location>
</feature>
<protein>
    <recommendedName>
        <fullName evidence="5">Transporter</fullName>
    </recommendedName>
</protein>
<proteinExistence type="inferred from homology"/>
<dbReference type="STRING" id="1492738.FEM21_27190"/>
<evidence type="ECO:0000256" key="1">
    <source>
        <dbReference type="ARBA" id="ARBA00007613"/>
    </source>
</evidence>
<reference evidence="3 4" key="1">
    <citation type="submission" date="2014-05" db="EMBL/GenBank/DDBJ databases">
        <title>Genome Sequence of Flavobacterium sp. EM1321.</title>
        <authorList>
            <person name="Shin S.-K."/>
            <person name="Yi H."/>
        </authorList>
    </citation>
    <scope>NUCLEOTIDE SEQUENCE [LARGE SCALE GENOMIC DNA]</scope>
    <source>
        <strain evidence="3 4">EM1321</strain>
    </source>
</reference>
<evidence type="ECO:0000256" key="2">
    <source>
        <dbReference type="SAM" id="SignalP"/>
    </source>
</evidence>
<evidence type="ECO:0000313" key="4">
    <source>
        <dbReference type="Proteomes" id="UP000027064"/>
    </source>
</evidence>
<gene>
    <name evidence="3" type="ORF">FEM21_27190</name>
</gene>
<organism evidence="3 4">
    <name type="scientific">Flavobacterium seoulense</name>
    <dbReference type="NCBI Taxonomy" id="1492738"/>
    <lineage>
        <taxon>Bacteria</taxon>
        <taxon>Pseudomonadati</taxon>
        <taxon>Bacteroidota</taxon>
        <taxon>Flavobacteriia</taxon>
        <taxon>Flavobacteriales</taxon>
        <taxon>Flavobacteriaceae</taxon>
        <taxon>Flavobacterium</taxon>
    </lineage>
</organism>
<dbReference type="PANTHER" id="PTHR30203:SF23">
    <property type="entry name" value="OUTER MEMBRANE EFFLUX PROTEIN"/>
    <property type="match status" value="1"/>
</dbReference>
<comment type="caution">
    <text evidence="3">The sequence shown here is derived from an EMBL/GenBank/DDBJ whole genome shotgun (WGS) entry which is preliminary data.</text>
</comment>
<evidence type="ECO:0008006" key="5">
    <source>
        <dbReference type="Google" id="ProtNLM"/>
    </source>
</evidence>
<sequence length="427" mass="49187">MKKIISPFVLLLSVWATAQNVVSDTIVLSRKNAETLFLQNNLSLIAERLNIDIAQAQIIQAKVWPNPTFSINEINLWRNTGSEVLPAIWGNYGRYQEFGASLEQLVYTAGKRKKMIAIEKVGSDMAEEYYKNFLRNLKMEFRNNLSAMQYNQAKKAVYQKQLKSFQNLVKAYEIQVKQGNISQGDYIRLKASELEFLNEINAIAIENNALQSEMKKLLHLSPVVFIKIDQEDVIPDMTMVNNLNIQDVINDVENYRPDVKLAKLNEKYNQKKYEYQKALKTPDITLEASYDRGGNIMRDFFGLGFSIDLPVFDRNKGNIKAAQFSVEQSKLNKEELLNGAQAEIFETYNNFKAAQKLYDGIGLEYQEKLDKMLDSYLASFKNRNISLFVYLDYVEAYLSNKVIVLETQKELNNRLEEFKNASGQELN</sequence>
<dbReference type="EMBL" id="JNCA01000027">
    <property type="protein sequence ID" value="KDN54174.1"/>
    <property type="molecule type" value="Genomic_DNA"/>
</dbReference>
<accession>A0A066WT52</accession>
<dbReference type="PANTHER" id="PTHR30203">
    <property type="entry name" value="OUTER MEMBRANE CATION EFFLUX PROTEIN"/>
    <property type="match status" value="1"/>
</dbReference>
<dbReference type="GO" id="GO:0015562">
    <property type="term" value="F:efflux transmembrane transporter activity"/>
    <property type="evidence" value="ECO:0007669"/>
    <property type="project" value="InterPro"/>
</dbReference>